<feature type="compositionally biased region" description="Polar residues" evidence="1">
    <location>
        <begin position="78"/>
        <end position="88"/>
    </location>
</feature>
<gene>
    <name evidence="2" type="ORF">MARPO_0093s0074</name>
</gene>
<evidence type="ECO:0000313" key="2">
    <source>
        <dbReference type="EMBL" id="PTQ33006.1"/>
    </source>
</evidence>
<evidence type="ECO:0000256" key="1">
    <source>
        <dbReference type="SAM" id="MobiDB-lite"/>
    </source>
</evidence>
<feature type="compositionally biased region" description="Low complexity" evidence="1">
    <location>
        <begin position="37"/>
        <end position="46"/>
    </location>
</feature>
<accession>A0A2R6WGM7</accession>
<feature type="region of interest" description="Disordered" evidence="1">
    <location>
        <begin position="1"/>
        <end position="56"/>
    </location>
</feature>
<dbReference type="Gramene" id="Mp5g11510.1">
    <property type="protein sequence ID" value="Mp5g11510.1.cds1"/>
    <property type="gene ID" value="Mp5g11510"/>
</dbReference>
<dbReference type="Proteomes" id="UP000244005">
    <property type="component" value="Unassembled WGS sequence"/>
</dbReference>
<proteinExistence type="predicted"/>
<reference evidence="3" key="1">
    <citation type="journal article" date="2017" name="Cell">
        <title>Insights into land plant evolution garnered from the Marchantia polymorpha genome.</title>
        <authorList>
            <person name="Bowman J.L."/>
            <person name="Kohchi T."/>
            <person name="Yamato K.T."/>
            <person name="Jenkins J."/>
            <person name="Shu S."/>
            <person name="Ishizaki K."/>
            <person name="Yamaoka S."/>
            <person name="Nishihama R."/>
            <person name="Nakamura Y."/>
            <person name="Berger F."/>
            <person name="Adam C."/>
            <person name="Aki S.S."/>
            <person name="Althoff F."/>
            <person name="Araki T."/>
            <person name="Arteaga-Vazquez M.A."/>
            <person name="Balasubrmanian S."/>
            <person name="Barry K."/>
            <person name="Bauer D."/>
            <person name="Boehm C.R."/>
            <person name="Briginshaw L."/>
            <person name="Caballero-Perez J."/>
            <person name="Catarino B."/>
            <person name="Chen F."/>
            <person name="Chiyoda S."/>
            <person name="Chovatia M."/>
            <person name="Davies K.M."/>
            <person name="Delmans M."/>
            <person name="Demura T."/>
            <person name="Dierschke T."/>
            <person name="Dolan L."/>
            <person name="Dorantes-Acosta A.E."/>
            <person name="Eklund D.M."/>
            <person name="Florent S.N."/>
            <person name="Flores-Sandoval E."/>
            <person name="Fujiyama A."/>
            <person name="Fukuzawa H."/>
            <person name="Galik B."/>
            <person name="Grimanelli D."/>
            <person name="Grimwood J."/>
            <person name="Grossniklaus U."/>
            <person name="Hamada T."/>
            <person name="Haseloff J."/>
            <person name="Hetherington A.J."/>
            <person name="Higo A."/>
            <person name="Hirakawa Y."/>
            <person name="Hundley H.N."/>
            <person name="Ikeda Y."/>
            <person name="Inoue K."/>
            <person name="Inoue S.I."/>
            <person name="Ishida S."/>
            <person name="Jia Q."/>
            <person name="Kakita M."/>
            <person name="Kanazawa T."/>
            <person name="Kawai Y."/>
            <person name="Kawashima T."/>
            <person name="Kennedy M."/>
            <person name="Kinose K."/>
            <person name="Kinoshita T."/>
            <person name="Kohara Y."/>
            <person name="Koide E."/>
            <person name="Komatsu K."/>
            <person name="Kopischke S."/>
            <person name="Kubo M."/>
            <person name="Kyozuka J."/>
            <person name="Lagercrantz U."/>
            <person name="Lin S.S."/>
            <person name="Lindquist E."/>
            <person name="Lipzen A.M."/>
            <person name="Lu C.W."/>
            <person name="De Luna E."/>
            <person name="Martienssen R.A."/>
            <person name="Minamino N."/>
            <person name="Mizutani M."/>
            <person name="Mizutani M."/>
            <person name="Mochizuki N."/>
            <person name="Monte I."/>
            <person name="Mosher R."/>
            <person name="Nagasaki H."/>
            <person name="Nakagami H."/>
            <person name="Naramoto S."/>
            <person name="Nishitani K."/>
            <person name="Ohtani M."/>
            <person name="Okamoto T."/>
            <person name="Okumura M."/>
            <person name="Phillips J."/>
            <person name="Pollak B."/>
            <person name="Reinders A."/>
            <person name="Rovekamp M."/>
            <person name="Sano R."/>
            <person name="Sawa S."/>
            <person name="Schmid M.W."/>
            <person name="Shirakawa M."/>
            <person name="Solano R."/>
            <person name="Spunde A."/>
            <person name="Suetsugu N."/>
            <person name="Sugano S."/>
            <person name="Sugiyama A."/>
            <person name="Sun R."/>
            <person name="Suzuki Y."/>
            <person name="Takenaka M."/>
            <person name="Takezawa D."/>
            <person name="Tomogane H."/>
            <person name="Tsuzuki M."/>
            <person name="Ueda T."/>
            <person name="Umeda M."/>
            <person name="Ward J.M."/>
            <person name="Watanabe Y."/>
            <person name="Yazaki K."/>
            <person name="Yokoyama R."/>
            <person name="Yoshitake Y."/>
            <person name="Yotsui I."/>
            <person name="Zachgo S."/>
            <person name="Schmutz J."/>
        </authorList>
    </citation>
    <scope>NUCLEOTIDE SEQUENCE [LARGE SCALE GENOMIC DNA]</scope>
    <source>
        <strain evidence="3">Tak-1</strain>
    </source>
</reference>
<feature type="compositionally biased region" description="Basic residues" evidence="1">
    <location>
        <begin position="1"/>
        <end position="18"/>
    </location>
</feature>
<evidence type="ECO:0000313" key="3">
    <source>
        <dbReference type="Proteomes" id="UP000244005"/>
    </source>
</evidence>
<feature type="region of interest" description="Disordered" evidence="1">
    <location>
        <begin position="69"/>
        <end position="115"/>
    </location>
</feature>
<protein>
    <submittedName>
        <fullName evidence="2">Uncharacterized protein</fullName>
    </submittedName>
</protein>
<organism evidence="2 3">
    <name type="scientific">Marchantia polymorpha</name>
    <name type="common">Common liverwort</name>
    <name type="synonym">Marchantia aquatica</name>
    <dbReference type="NCBI Taxonomy" id="3197"/>
    <lineage>
        <taxon>Eukaryota</taxon>
        <taxon>Viridiplantae</taxon>
        <taxon>Streptophyta</taxon>
        <taxon>Embryophyta</taxon>
        <taxon>Marchantiophyta</taxon>
        <taxon>Marchantiopsida</taxon>
        <taxon>Marchantiidae</taxon>
        <taxon>Marchantiales</taxon>
        <taxon>Marchantiaceae</taxon>
        <taxon>Marchantia</taxon>
    </lineage>
</organism>
<keyword evidence="3" id="KW-1185">Reference proteome</keyword>
<dbReference type="AlphaFoldDB" id="A0A2R6WGM7"/>
<sequence length="115" mass="12595">MVRRVPVRLLKASRSRAQRRFEESRTHPLFARRCPRSPRASASAPPRECPLGPQLGRADPGCSLSLARRSSSSAACSHSQPYAVQTPVSLPRERTGDTVGDDAVPHTEQLLGRIN</sequence>
<dbReference type="EMBL" id="KZ772765">
    <property type="protein sequence ID" value="PTQ33006.1"/>
    <property type="molecule type" value="Genomic_DNA"/>
</dbReference>
<name>A0A2R6WGM7_MARPO</name>